<dbReference type="GO" id="GO:0045259">
    <property type="term" value="C:proton-transporting ATP synthase complex"/>
    <property type="evidence" value="ECO:0007669"/>
    <property type="project" value="UniProtKB-KW"/>
</dbReference>
<comment type="subcellular location">
    <subcellularLocation>
        <location evidence="1 12">Mitochondrion membrane</location>
        <topology evidence="1 12">Single-pass membrane protein</topology>
    </subcellularLocation>
</comment>
<dbReference type="GO" id="GO:0015078">
    <property type="term" value="F:proton transmembrane transporter activity"/>
    <property type="evidence" value="ECO:0007669"/>
    <property type="project" value="InterPro"/>
</dbReference>
<evidence type="ECO:0000313" key="15">
    <source>
        <dbReference type="EMBL" id="URX53814.1"/>
    </source>
</evidence>
<dbReference type="InterPro" id="IPR001421">
    <property type="entry name" value="ATP8_metazoa"/>
</dbReference>
<evidence type="ECO:0000256" key="3">
    <source>
        <dbReference type="ARBA" id="ARBA00011291"/>
    </source>
</evidence>
<keyword evidence="8 13" id="KW-1133">Transmembrane helix</keyword>
<dbReference type="GO" id="GO:0031966">
    <property type="term" value="C:mitochondrial membrane"/>
    <property type="evidence" value="ECO:0007669"/>
    <property type="project" value="UniProtKB-SubCell"/>
</dbReference>
<comment type="subunit">
    <text evidence="3">F-type ATPases have 2 components, CF(1) - the catalytic core - and CF(0) - the membrane proton channel.</text>
</comment>
<evidence type="ECO:0000256" key="1">
    <source>
        <dbReference type="ARBA" id="ARBA00004304"/>
    </source>
</evidence>
<geneLocation type="mitochondrion" evidence="15"/>
<evidence type="ECO:0000256" key="10">
    <source>
        <dbReference type="ARBA" id="ARBA00023128"/>
    </source>
</evidence>
<name>A0A8X8M2X5_9NEOP</name>
<sequence length="52" mass="6207">MPQMMPMSWTLLFIMFSSTLITIAVMNYFTSTLKPEKTSEKNLQKNFANWKW</sequence>
<keyword evidence="7 12" id="KW-0375">Hydrogen ion transport</keyword>
<keyword evidence="11 13" id="KW-0472">Membrane</keyword>
<evidence type="ECO:0000313" key="14">
    <source>
        <dbReference type="EMBL" id="URX53801.1"/>
    </source>
</evidence>
<evidence type="ECO:0000256" key="2">
    <source>
        <dbReference type="ARBA" id="ARBA00008892"/>
    </source>
</evidence>
<evidence type="ECO:0000256" key="8">
    <source>
        <dbReference type="ARBA" id="ARBA00022989"/>
    </source>
</evidence>
<evidence type="ECO:0000256" key="7">
    <source>
        <dbReference type="ARBA" id="ARBA00022781"/>
    </source>
</evidence>
<protein>
    <recommendedName>
        <fullName evidence="12">ATP synthase complex subunit 8</fullName>
    </recommendedName>
</protein>
<keyword evidence="4 12" id="KW-0813">Transport</keyword>
<keyword evidence="6 12" id="KW-0812">Transmembrane</keyword>
<proteinExistence type="inferred from homology"/>
<keyword evidence="9 12" id="KW-0406">Ion transport</keyword>
<evidence type="ECO:0000256" key="5">
    <source>
        <dbReference type="ARBA" id="ARBA00022547"/>
    </source>
</evidence>
<organism evidence="15">
    <name type="scientific">Bifiditermes nr. madagascariensis</name>
    <dbReference type="NCBI Taxonomy" id="2942751"/>
    <lineage>
        <taxon>Eukaryota</taxon>
        <taxon>Metazoa</taxon>
        <taxon>Ecdysozoa</taxon>
        <taxon>Arthropoda</taxon>
        <taxon>Hexapoda</taxon>
        <taxon>Insecta</taxon>
        <taxon>Pterygota</taxon>
        <taxon>Neoptera</taxon>
        <taxon>Polyneoptera</taxon>
        <taxon>Dictyoptera</taxon>
        <taxon>Blattodea</taxon>
        <taxon>Blattoidea</taxon>
        <taxon>Termitoidae</taxon>
        <taxon>Kalotermitidae</taxon>
        <taxon>Bifiditermitinae</taxon>
        <taxon>Bifiditermes</taxon>
    </lineage>
</organism>
<dbReference type="EMBL" id="OM991388">
    <property type="protein sequence ID" value="URX53814.1"/>
    <property type="molecule type" value="Genomic_DNA"/>
</dbReference>
<feature type="transmembrane region" description="Helical" evidence="13">
    <location>
        <begin position="6"/>
        <end position="29"/>
    </location>
</feature>
<dbReference type="Pfam" id="PF00895">
    <property type="entry name" value="ATP-synt_8"/>
    <property type="match status" value="1"/>
</dbReference>
<evidence type="ECO:0000256" key="11">
    <source>
        <dbReference type="ARBA" id="ARBA00023136"/>
    </source>
</evidence>
<gene>
    <name evidence="15" type="primary">ATP8</name>
</gene>
<keyword evidence="10 12" id="KW-0496">Mitochondrion</keyword>
<evidence type="ECO:0000256" key="12">
    <source>
        <dbReference type="RuleBase" id="RU003661"/>
    </source>
</evidence>
<accession>A0A8X8M2X5</accession>
<keyword evidence="5 12" id="KW-0138">CF(0)</keyword>
<evidence type="ECO:0000256" key="6">
    <source>
        <dbReference type="ARBA" id="ARBA00022692"/>
    </source>
</evidence>
<dbReference type="GO" id="GO:0015986">
    <property type="term" value="P:proton motive force-driven ATP synthesis"/>
    <property type="evidence" value="ECO:0007669"/>
    <property type="project" value="InterPro"/>
</dbReference>
<comment type="similarity">
    <text evidence="2 12">Belongs to the ATPase protein 8 family.</text>
</comment>
<dbReference type="EMBL" id="OM991387">
    <property type="protein sequence ID" value="URX53801.1"/>
    <property type="molecule type" value="Genomic_DNA"/>
</dbReference>
<dbReference type="AlphaFoldDB" id="A0A8X8M2X5"/>
<evidence type="ECO:0000256" key="4">
    <source>
        <dbReference type="ARBA" id="ARBA00022448"/>
    </source>
</evidence>
<reference evidence="15" key="1">
    <citation type="journal article" date="2022" name="Mol. Biol. Evol.">
        <title>Molecular phylogeny reveals the past transoceanic voyages of drywood termites (Isoptera, Kalotermitidae).</title>
        <authorList>
            <person name="Bucek A."/>
            <person name="Wang M."/>
            <person name="Sobotnik J."/>
            <person name="Hellemans S."/>
            <person name="Sillam-Dusses D."/>
            <person name="Mizumoto N."/>
            <person name="Stiblik P."/>
            <person name="Clitheroe C."/>
            <person name="Lu T."/>
            <person name="Gonzalez Plaza J.J."/>
            <person name="Mohagan A."/>
            <person name="Rafanomezantsoa J.J."/>
            <person name="Fisher B."/>
            <person name="Engel M.S."/>
            <person name="Roisin Y."/>
            <person name="Evans T.A."/>
            <person name="Scheffrahn R."/>
            <person name="Bourguignon T."/>
        </authorList>
    </citation>
    <scope>NUCLEOTIDE SEQUENCE</scope>
    <source>
        <strain evidence="14">MAD15-84</strain>
        <strain evidence="15">MAD15-90</strain>
    </source>
</reference>
<evidence type="ECO:0000256" key="13">
    <source>
        <dbReference type="SAM" id="Phobius"/>
    </source>
</evidence>
<evidence type="ECO:0000256" key="9">
    <source>
        <dbReference type="ARBA" id="ARBA00023065"/>
    </source>
</evidence>